<evidence type="ECO:0000313" key="2">
    <source>
        <dbReference type="EMBL" id="GBR08178.1"/>
    </source>
</evidence>
<dbReference type="Proteomes" id="UP001061070">
    <property type="component" value="Unassembled WGS sequence"/>
</dbReference>
<dbReference type="EMBL" id="BAQW01000001">
    <property type="protein sequence ID" value="GBR08178.1"/>
    <property type="molecule type" value="Genomic_DNA"/>
</dbReference>
<organism evidence="2 3">
    <name type="scientific">Gluconobacter frateurii NRIC 0228</name>
    <dbReference type="NCBI Taxonomy" id="1307946"/>
    <lineage>
        <taxon>Bacteria</taxon>
        <taxon>Pseudomonadati</taxon>
        <taxon>Pseudomonadota</taxon>
        <taxon>Alphaproteobacteria</taxon>
        <taxon>Acetobacterales</taxon>
        <taxon>Acetobacteraceae</taxon>
        <taxon>Gluconobacter</taxon>
    </lineage>
</organism>
<feature type="signal peptide" evidence="1">
    <location>
        <begin position="1"/>
        <end position="25"/>
    </location>
</feature>
<evidence type="ECO:0000256" key="1">
    <source>
        <dbReference type="SAM" id="SignalP"/>
    </source>
</evidence>
<gene>
    <name evidence="2" type="ORF">AA0228_0262</name>
</gene>
<proteinExistence type="predicted"/>
<feature type="chain" id="PRO_5045078462" evidence="1">
    <location>
        <begin position="26"/>
        <end position="59"/>
    </location>
</feature>
<keyword evidence="3" id="KW-1185">Reference proteome</keyword>
<dbReference type="PROSITE" id="PS51257">
    <property type="entry name" value="PROKAR_LIPOPROTEIN"/>
    <property type="match status" value="1"/>
</dbReference>
<keyword evidence="1" id="KW-0732">Signal</keyword>
<comment type="caution">
    <text evidence="2">The sequence shown here is derived from an EMBL/GenBank/DDBJ whole genome shotgun (WGS) entry which is preliminary data.</text>
</comment>
<sequence>MKIRKEIILLSFVMAAMSFSLGACSANRSPETFASNTHYSQTVETISPEGNTIPDRAMF</sequence>
<name>A0ABQ0Q7T6_9PROT</name>
<protein>
    <submittedName>
        <fullName evidence="2">Uncharacterized protein</fullName>
    </submittedName>
</protein>
<reference evidence="2" key="1">
    <citation type="submission" date="2013-04" db="EMBL/GenBank/DDBJ databases">
        <title>The genome sequencing project of 58 acetic acid bacteria.</title>
        <authorList>
            <person name="Okamoto-Kainuma A."/>
            <person name="Ishikawa M."/>
            <person name="Umino S."/>
            <person name="Koizumi Y."/>
            <person name="Shiwa Y."/>
            <person name="Yoshikawa H."/>
            <person name="Matsutani M."/>
            <person name="Matsushita K."/>
        </authorList>
    </citation>
    <scope>NUCLEOTIDE SEQUENCE</scope>
    <source>
        <strain evidence="2">NRIC 0228</strain>
    </source>
</reference>
<evidence type="ECO:0000313" key="3">
    <source>
        <dbReference type="Proteomes" id="UP001061070"/>
    </source>
</evidence>
<accession>A0ABQ0Q7T6</accession>